<accession>A0A5B6VCA4</accession>
<dbReference type="OrthoDB" id="2272416at2759"/>
<name>A0A5B6VCA4_9ROSI</name>
<keyword evidence="3" id="KW-1185">Reference proteome</keyword>
<dbReference type="InterPro" id="IPR005162">
    <property type="entry name" value="Retrotrans_gag_dom"/>
</dbReference>
<comment type="caution">
    <text evidence="2">The sequence shown here is derived from an EMBL/GenBank/DDBJ whole genome shotgun (WGS) entry which is preliminary data.</text>
</comment>
<dbReference type="PANTHER" id="PTHR34482:SF36">
    <property type="entry name" value="RETROTRANSPOSON GAG DOMAIN-CONTAINING PROTEIN"/>
    <property type="match status" value="1"/>
</dbReference>
<dbReference type="Proteomes" id="UP000325315">
    <property type="component" value="Unassembled WGS sequence"/>
</dbReference>
<organism evidence="2 3">
    <name type="scientific">Gossypium australe</name>
    <dbReference type="NCBI Taxonomy" id="47621"/>
    <lineage>
        <taxon>Eukaryota</taxon>
        <taxon>Viridiplantae</taxon>
        <taxon>Streptophyta</taxon>
        <taxon>Embryophyta</taxon>
        <taxon>Tracheophyta</taxon>
        <taxon>Spermatophyta</taxon>
        <taxon>Magnoliopsida</taxon>
        <taxon>eudicotyledons</taxon>
        <taxon>Gunneridae</taxon>
        <taxon>Pentapetalae</taxon>
        <taxon>rosids</taxon>
        <taxon>malvids</taxon>
        <taxon>Malvales</taxon>
        <taxon>Malvaceae</taxon>
        <taxon>Malvoideae</taxon>
        <taxon>Gossypium</taxon>
    </lineage>
</organism>
<sequence>MNEWFAEFFRTNLVAQHPPPPPNPQPVPVAPHGVELGLKNLELMLTMISREKSFGLRTLSKYLINFLAQQKSWWNNLISVIPRERVTGDFFQDEFRKKYISQRFIDQKCKEFLELKQGHMIVTEYEREFVRLSKYARECVSTKAIMCKRFEDVLNEDIRLLVGILELKEFVVLVERAYKAEELSKEKRKAEFEARDSRKRPMNKSFQSLLKKSRICILVQMLQLGIPTEIVGSNIQVLRPTLRR</sequence>
<dbReference type="EMBL" id="SMMG02000007">
    <property type="protein sequence ID" value="KAA3466768.1"/>
    <property type="molecule type" value="Genomic_DNA"/>
</dbReference>
<dbReference type="PANTHER" id="PTHR34482">
    <property type="entry name" value="DNA DAMAGE-INDUCIBLE PROTEIN 1-LIKE"/>
    <property type="match status" value="1"/>
</dbReference>
<evidence type="ECO:0000313" key="2">
    <source>
        <dbReference type="EMBL" id="KAA3466768.1"/>
    </source>
</evidence>
<evidence type="ECO:0000313" key="3">
    <source>
        <dbReference type="Proteomes" id="UP000325315"/>
    </source>
</evidence>
<reference evidence="3" key="1">
    <citation type="journal article" date="2019" name="Plant Biotechnol. J.">
        <title>Genome sequencing of the Australian wild diploid species Gossypium australe highlights disease resistance and delayed gland morphogenesis.</title>
        <authorList>
            <person name="Cai Y."/>
            <person name="Cai X."/>
            <person name="Wang Q."/>
            <person name="Wang P."/>
            <person name="Zhang Y."/>
            <person name="Cai C."/>
            <person name="Xu Y."/>
            <person name="Wang K."/>
            <person name="Zhou Z."/>
            <person name="Wang C."/>
            <person name="Geng S."/>
            <person name="Li B."/>
            <person name="Dong Q."/>
            <person name="Hou Y."/>
            <person name="Wang H."/>
            <person name="Ai P."/>
            <person name="Liu Z."/>
            <person name="Yi F."/>
            <person name="Sun M."/>
            <person name="An G."/>
            <person name="Cheng J."/>
            <person name="Zhang Y."/>
            <person name="Shi Q."/>
            <person name="Xie Y."/>
            <person name="Shi X."/>
            <person name="Chang Y."/>
            <person name="Huang F."/>
            <person name="Chen Y."/>
            <person name="Hong S."/>
            <person name="Mi L."/>
            <person name="Sun Q."/>
            <person name="Zhang L."/>
            <person name="Zhou B."/>
            <person name="Peng R."/>
            <person name="Zhang X."/>
            <person name="Liu F."/>
        </authorList>
    </citation>
    <scope>NUCLEOTIDE SEQUENCE [LARGE SCALE GENOMIC DNA]</scope>
    <source>
        <strain evidence="3">cv. PA1801</strain>
    </source>
</reference>
<dbReference type="AlphaFoldDB" id="A0A5B6VCA4"/>
<evidence type="ECO:0000259" key="1">
    <source>
        <dbReference type="Pfam" id="PF03732"/>
    </source>
</evidence>
<dbReference type="Pfam" id="PF03732">
    <property type="entry name" value="Retrotrans_gag"/>
    <property type="match status" value="1"/>
</dbReference>
<feature type="domain" description="Retrotransposon gag" evidence="1">
    <location>
        <begin position="71"/>
        <end position="154"/>
    </location>
</feature>
<protein>
    <submittedName>
        <fullName evidence="2">Gag-Pol polyprotein</fullName>
    </submittedName>
</protein>
<gene>
    <name evidence="2" type="ORF">EPI10_001836</name>
</gene>
<proteinExistence type="predicted"/>